<evidence type="ECO:0000313" key="7">
    <source>
        <dbReference type="EMBL" id="KAJ7728268.1"/>
    </source>
</evidence>
<dbReference type="InterPro" id="IPR002921">
    <property type="entry name" value="Fungal_lipase-type"/>
</dbReference>
<evidence type="ECO:0000256" key="4">
    <source>
        <dbReference type="ARBA" id="ARBA00048461"/>
    </source>
</evidence>
<dbReference type="InterPro" id="IPR051218">
    <property type="entry name" value="Sec_MonoDiacylglyc_Lipase"/>
</dbReference>
<dbReference type="AlphaFoldDB" id="A0AAD7HU54"/>
<dbReference type="CDD" id="cd00519">
    <property type="entry name" value="Lipase_3"/>
    <property type="match status" value="1"/>
</dbReference>
<dbReference type="PANTHER" id="PTHR45856">
    <property type="entry name" value="ALPHA/BETA-HYDROLASES SUPERFAMILY PROTEIN"/>
    <property type="match status" value="1"/>
</dbReference>
<evidence type="ECO:0000256" key="3">
    <source>
        <dbReference type="ARBA" id="ARBA00047591"/>
    </source>
</evidence>
<keyword evidence="1" id="KW-1015">Disulfide bond</keyword>
<dbReference type="Gene3D" id="3.40.50.1820">
    <property type="entry name" value="alpha/beta hydrolase"/>
    <property type="match status" value="1"/>
</dbReference>
<dbReference type="InterPro" id="IPR029058">
    <property type="entry name" value="AB_hydrolase_fold"/>
</dbReference>
<evidence type="ECO:0000256" key="1">
    <source>
        <dbReference type="ARBA" id="ARBA00023157"/>
    </source>
</evidence>
<comment type="similarity">
    <text evidence="2">Belongs to the AB hydrolase superfamily. Lipase family. Class 3 subfamily.</text>
</comment>
<keyword evidence="7" id="KW-0378">Hydrolase</keyword>
<evidence type="ECO:0000313" key="8">
    <source>
        <dbReference type="Proteomes" id="UP001215280"/>
    </source>
</evidence>
<comment type="catalytic activity">
    <reaction evidence="4">
        <text>a monoacylglycerol + H2O = glycerol + a fatty acid + H(+)</text>
        <dbReference type="Rhea" id="RHEA:15245"/>
        <dbReference type="ChEBI" id="CHEBI:15377"/>
        <dbReference type="ChEBI" id="CHEBI:15378"/>
        <dbReference type="ChEBI" id="CHEBI:17408"/>
        <dbReference type="ChEBI" id="CHEBI:17754"/>
        <dbReference type="ChEBI" id="CHEBI:28868"/>
    </reaction>
</comment>
<comment type="catalytic activity">
    <reaction evidence="3">
        <text>a diacylglycerol + H2O = a monoacylglycerol + a fatty acid + H(+)</text>
        <dbReference type="Rhea" id="RHEA:32731"/>
        <dbReference type="ChEBI" id="CHEBI:15377"/>
        <dbReference type="ChEBI" id="CHEBI:15378"/>
        <dbReference type="ChEBI" id="CHEBI:17408"/>
        <dbReference type="ChEBI" id="CHEBI:18035"/>
        <dbReference type="ChEBI" id="CHEBI:28868"/>
    </reaction>
</comment>
<feature type="domain" description="Fungal lipase-type" evidence="6">
    <location>
        <begin position="100"/>
        <end position="214"/>
    </location>
</feature>
<dbReference type="Proteomes" id="UP001215280">
    <property type="component" value="Unassembled WGS sequence"/>
</dbReference>
<dbReference type="SUPFAM" id="SSF53474">
    <property type="entry name" value="alpha/beta-Hydrolases"/>
    <property type="match status" value="1"/>
</dbReference>
<evidence type="ECO:0000259" key="6">
    <source>
        <dbReference type="Pfam" id="PF01764"/>
    </source>
</evidence>
<feature type="signal peptide" evidence="5">
    <location>
        <begin position="1"/>
        <end position="23"/>
    </location>
</feature>
<dbReference type="EMBL" id="JARJLG010000206">
    <property type="protein sequence ID" value="KAJ7728268.1"/>
    <property type="molecule type" value="Genomic_DNA"/>
</dbReference>
<evidence type="ECO:0000256" key="2">
    <source>
        <dbReference type="ARBA" id="ARBA00043996"/>
    </source>
</evidence>
<feature type="chain" id="PRO_5042050540" evidence="5">
    <location>
        <begin position="24"/>
        <end position="283"/>
    </location>
</feature>
<sequence>MKASVISLFFALFVSVFLPSVVSRQISWVLDDDASSASPPVIFREISRDLYNDLVRYTQYSSAAYRSFCRSPLGNTLVRSFERGRTQGFIARDDNRTEIVVSFRGTFSLTDAVVDAKFRLRPFKSPGITVDVRVHSGFLAAYNNVVNDILYELSCRTAAFVANFCAGHSLGGAIASLAAPSIKTALPDANIALFTFGQPRVGDPDYAAYMEKLIGVENIFRGAFYYGVPTMLLRRFGYHHFATEYWQFKDPLPFMVRETTVRKCEGPEDPNCSLSISRTLLSV</sequence>
<dbReference type="PANTHER" id="PTHR45856:SF11">
    <property type="entry name" value="FUNGAL LIPASE-LIKE DOMAIN-CONTAINING PROTEIN"/>
    <property type="match status" value="1"/>
</dbReference>
<organism evidence="7 8">
    <name type="scientific">Mycena maculata</name>
    <dbReference type="NCBI Taxonomy" id="230809"/>
    <lineage>
        <taxon>Eukaryota</taxon>
        <taxon>Fungi</taxon>
        <taxon>Dikarya</taxon>
        <taxon>Basidiomycota</taxon>
        <taxon>Agaricomycotina</taxon>
        <taxon>Agaricomycetes</taxon>
        <taxon>Agaricomycetidae</taxon>
        <taxon>Agaricales</taxon>
        <taxon>Marasmiineae</taxon>
        <taxon>Mycenaceae</taxon>
        <taxon>Mycena</taxon>
    </lineage>
</organism>
<proteinExistence type="inferred from homology"/>
<name>A0AAD7HU54_9AGAR</name>
<dbReference type="Pfam" id="PF01764">
    <property type="entry name" value="Lipase_3"/>
    <property type="match status" value="1"/>
</dbReference>
<reference evidence="7" key="1">
    <citation type="submission" date="2023-03" db="EMBL/GenBank/DDBJ databases">
        <title>Massive genome expansion in bonnet fungi (Mycena s.s.) driven by repeated elements and novel gene families across ecological guilds.</title>
        <authorList>
            <consortium name="Lawrence Berkeley National Laboratory"/>
            <person name="Harder C.B."/>
            <person name="Miyauchi S."/>
            <person name="Viragh M."/>
            <person name="Kuo A."/>
            <person name="Thoen E."/>
            <person name="Andreopoulos B."/>
            <person name="Lu D."/>
            <person name="Skrede I."/>
            <person name="Drula E."/>
            <person name="Henrissat B."/>
            <person name="Morin E."/>
            <person name="Kohler A."/>
            <person name="Barry K."/>
            <person name="LaButti K."/>
            <person name="Morin E."/>
            <person name="Salamov A."/>
            <person name="Lipzen A."/>
            <person name="Mereny Z."/>
            <person name="Hegedus B."/>
            <person name="Baldrian P."/>
            <person name="Stursova M."/>
            <person name="Weitz H."/>
            <person name="Taylor A."/>
            <person name="Grigoriev I.V."/>
            <person name="Nagy L.G."/>
            <person name="Martin F."/>
            <person name="Kauserud H."/>
        </authorList>
    </citation>
    <scope>NUCLEOTIDE SEQUENCE</scope>
    <source>
        <strain evidence="7">CBHHK188m</strain>
    </source>
</reference>
<keyword evidence="5" id="KW-0732">Signal</keyword>
<dbReference type="GO" id="GO:0006629">
    <property type="term" value="P:lipid metabolic process"/>
    <property type="evidence" value="ECO:0007669"/>
    <property type="project" value="InterPro"/>
</dbReference>
<comment type="caution">
    <text evidence="7">The sequence shown here is derived from an EMBL/GenBank/DDBJ whole genome shotgun (WGS) entry which is preliminary data.</text>
</comment>
<accession>A0AAD7HU54</accession>
<protein>
    <submittedName>
        <fullName evidence="7">Alpha/Beta hydrolase protein</fullName>
    </submittedName>
</protein>
<evidence type="ECO:0000256" key="5">
    <source>
        <dbReference type="SAM" id="SignalP"/>
    </source>
</evidence>
<keyword evidence="8" id="KW-1185">Reference proteome</keyword>
<gene>
    <name evidence="7" type="ORF">DFH07DRAFT_757354</name>
</gene>
<dbReference type="GO" id="GO:0016787">
    <property type="term" value="F:hydrolase activity"/>
    <property type="evidence" value="ECO:0007669"/>
    <property type="project" value="UniProtKB-KW"/>
</dbReference>